<keyword evidence="2" id="KW-1185">Reference proteome</keyword>
<dbReference type="EMBL" id="CP122537">
    <property type="protein sequence ID" value="WGH78801.1"/>
    <property type="molecule type" value="Genomic_DNA"/>
</dbReference>
<name>A0ABY8LBY3_9RHOB</name>
<dbReference type="InterPro" id="IPR038396">
    <property type="entry name" value="SpoIIAA-like_sf"/>
</dbReference>
<dbReference type="Pfam" id="PF11964">
    <property type="entry name" value="SpoIIAA-like"/>
    <property type="match status" value="1"/>
</dbReference>
<proteinExistence type="predicted"/>
<dbReference type="Gene3D" id="3.40.50.10600">
    <property type="entry name" value="SpoIIaa-like domains"/>
    <property type="match status" value="1"/>
</dbReference>
<accession>A0ABY8LBY3</accession>
<dbReference type="SUPFAM" id="SSF52091">
    <property type="entry name" value="SpoIIaa-like"/>
    <property type="match status" value="1"/>
</dbReference>
<evidence type="ECO:0000313" key="1">
    <source>
        <dbReference type="EMBL" id="WGH78801.1"/>
    </source>
</evidence>
<dbReference type="Proteomes" id="UP001243420">
    <property type="component" value="Chromosome"/>
</dbReference>
<reference evidence="1 2" key="1">
    <citation type="submission" date="2023-04" db="EMBL/GenBank/DDBJ databases">
        <title>Jannaschia ovalis sp. nov., a marine bacterium isolated from sea tidal flat.</title>
        <authorList>
            <person name="Kwon D.Y."/>
            <person name="Kim J.-J."/>
        </authorList>
    </citation>
    <scope>NUCLEOTIDE SEQUENCE [LARGE SCALE GENOMIC DNA]</scope>
    <source>
        <strain evidence="1 2">GRR-S6-38</strain>
    </source>
</reference>
<dbReference type="InterPro" id="IPR036513">
    <property type="entry name" value="STAS_dom_sf"/>
</dbReference>
<evidence type="ECO:0000313" key="2">
    <source>
        <dbReference type="Proteomes" id="UP001243420"/>
    </source>
</evidence>
<gene>
    <name evidence="1" type="ORF">P8627_00650</name>
</gene>
<protein>
    <submittedName>
        <fullName evidence="1">STAS/SEC14 domain-containing protein</fullName>
    </submittedName>
</protein>
<dbReference type="RefSeq" id="WP_279965552.1">
    <property type="nucleotide sequence ID" value="NZ_CP122537.1"/>
</dbReference>
<organism evidence="1 2">
    <name type="scientific">Jannaschia ovalis</name>
    <dbReference type="NCBI Taxonomy" id="3038773"/>
    <lineage>
        <taxon>Bacteria</taxon>
        <taxon>Pseudomonadati</taxon>
        <taxon>Pseudomonadota</taxon>
        <taxon>Alphaproteobacteria</taxon>
        <taxon>Rhodobacterales</taxon>
        <taxon>Roseobacteraceae</taxon>
        <taxon>Jannaschia</taxon>
    </lineage>
</organism>
<sequence>MFASANIHEFTTAPDHLHAFRITGKVTREDMTAMSEHMLAVFEAAPGPVDMLLSFQTDETSEFGSGLSLDSLKAQLQSLAKVRHYVVANAPGAAGGLVEAMGSILPVEAASFEDEAQAMTWLEAQPAP</sequence>
<dbReference type="InterPro" id="IPR021866">
    <property type="entry name" value="SpoIIAA-like"/>
</dbReference>